<reference evidence="1 2" key="1">
    <citation type="journal article" date="2019" name="Commun. Biol.">
        <title>The bagworm genome reveals a unique fibroin gene that provides high tensile strength.</title>
        <authorList>
            <person name="Kono N."/>
            <person name="Nakamura H."/>
            <person name="Ohtoshi R."/>
            <person name="Tomita M."/>
            <person name="Numata K."/>
            <person name="Arakawa K."/>
        </authorList>
    </citation>
    <scope>NUCLEOTIDE SEQUENCE [LARGE SCALE GENOMIC DNA]</scope>
</reference>
<protein>
    <submittedName>
        <fullName evidence="1">Protein shuttle craft</fullName>
    </submittedName>
</protein>
<dbReference type="STRING" id="151549.A0A4C1S9D6"/>
<sequence>MPRRTLPVAGEMQTELYYSTFKLWPQMYGALPQWRLSRNSCKEMVEVQCECANRKQMRTCAELAREFSRIATAQLASSMAEMQRGNYMELSEILAPVKLSGKSNKTLDCNEECRLPARNRRLAIGLQIRNPDLPSKLQNKIFRFYTYLC</sequence>
<keyword evidence="2" id="KW-1185">Reference proteome</keyword>
<accession>A0A4C1S9D6</accession>
<dbReference type="Proteomes" id="UP000299102">
    <property type="component" value="Unassembled WGS sequence"/>
</dbReference>
<name>A0A4C1S9D6_EUMVA</name>
<organism evidence="1 2">
    <name type="scientific">Eumeta variegata</name>
    <name type="common">Bagworm moth</name>
    <name type="synonym">Eumeta japonica</name>
    <dbReference type="NCBI Taxonomy" id="151549"/>
    <lineage>
        <taxon>Eukaryota</taxon>
        <taxon>Metazoa</taxon>
        <taxon>Ecdysozoa</taxon>
        <taxon>Arthropoda</taxon>
        <taxon>Hexapoda</taxon>
        <taxon>Insecta</taxon>
        <taxon>Pterygota</taxon>
        <taxon>Neoptera</taxon>
        <taxon>Endopterygota</taxon>
        <taxon>Lepidoptera</taxon>
        <taxon>Glossata</taxon>
        <taxon>Ditrysia</taxon>
        <taxon>Tineoidea</taxon>
        <taxon>Psychidae</taxon>
        <taxon>Oiketicinae</taxon>
        <taxon>Eumeta</taxon>
    </lineage>
</organism>
<dbReference type="AlphaFoldDB" id="A0A4C1S9D6"/>
<gene>
    <name evidence="1" type="primary">stc</name>
    <name evidence="1" type="ORF">EVAR_72254_1</name>
</gene>
<evidence type="ECO:0000313" key="2">
    <source>
        <dbReference type="Proteomes" id="UP000299102"/>
    </source>
</evidence>
<proteinExistence type="predicted"/>
<evidence type="ECO:0000313" key="1">
    <source>
        <dbReference type="EMBL" id="GBO98774.1"/>
    </source>
</evidence>
<comment type="caution">
    <text evidence="1">The sequence shown here is derived from an EMBL/GenBank/DDBJ whole genome shotgun (WGS) entry which is preliminary data.</text>
</comment>
<dbReference type="EMBL" id="BGZK01006435">
    <property type="protein sequence ID" value="GBO98774.1"/>
    <property type="molecule type" value="Genomic_DNA"/>
</dbReference>
<dbReference type="OrthoDB" id="6512771at2759"/>